<gene>
    <name evidence="2" type="ORF">DRW48_12640</name>
</gene>
<evidence type="ECO:0000313" key="2">
    <source>
        <dbReference type="EMBL" id="AXC50417.1"/>
    </source>
</evidence>
<name>A0A344PM12_9RHOB</name>
<dbReference type="OrthoDB" id="5801444at2"/>
<reference evidence="3" key="1">
    <citation type="submission" date="2018-07" db="EMBL/GenBank/DDBJ databases">
        <title>Genome sequencing of Paracoccus sp. SC2-6.</title>
        <authorList>
            <person name="Heo J."/>
            <person name="Kim S.-J."/>
            <person name="Kwon S.-W."/>
        </authorList>
    </citation>
    <scope>NUCLEOTIDE SEQUENCE [LARGE SCALE GENOMIC DNA]</scope>
    <source>
        <strain evidence="3">SC2-6</strain>
    </source>
</reference>
<evidence type="ECO:0000256" key="1">
    <source>
        <dbReference type="SAM" id="MobiDB-lite"/>
    </source>
</evidence>
<accession>A0A344PM12</accession>
<organism evidence="2 3">
    <name type="scientific">Paracoccus suum</name>
    <dbReference type="NCBI Taxonomy" id="2259340"/>
    <lineage>
        <taxon>Bacteria</taxon>
        <taxon>Pseudomonadati</taxon>
        <taxon>Pseudomonadota</taxon>
        <taxon>Alphaproteobacteria</taxon>
        <taxon>Rhodobacterales</taxon>
        <taxon>Paracoccaceae</taxon>
        <taxon>Paracoccus</taxon>
    </lineage>
</organism>
<feature type="compositionally biased region" description="Polar residues" evidence="1">
    <location>
        <begin position="173"/>
        <end position="192"/>
    </location>
</feature>
<evidence type="ECO:0000313" key="3">
    <source>
        <dbReference type="Proteomes" id="UP000252023"/>
    </source>
</evidence>
<dbReference type="KEGG" id="pars:DRW48_12640"/>
<feature type="compositionally biased region" description="Low complexity" evidence="1">
    <location>
        <begin position="157"/>
        <end position="168"/>
    </location>
</feature>
<feature type="region of interest" description="Disordered" evidence="1">
    <location>
        <begin position="157"/>
        <end position="201"/>
    </location>
</feature>
<proteinExistence type="predicted"/>
<dbReference type="EMBL" id="CP030918">
    <property type="protein sequence ID" value="AXC50417.1"/>
    <property type="molecule type" value="Genomic_DNA"/>
</dbReference>
<protein>
    <submittedName>
        <fullName evidence="2">Uncharacterized protein</fullName>
    </submittedName>
</protein>
<sequence>MRKAVMAAAMAAAVLATGGASLPDKASQSDRLIFADRDLAGAAAKAPLAWRLVREGKAAAGFAPLADGLLSVVPVTDPDGGDPMLEMRETASGTERVVGRYPANGMDPVLVYFLESATRNVSALAGGNPDYIRNRFKDAMRKGGEVGAAPAVGATEASGATGAAPADGGTKGDSSATGSAPEGSATQGSAQRVTLRPLAGDPNAARMRGFDALSLTIDLAPDPSLPIAALAATAPGYALRLTRVAP</sequence>
<dbReference type="AlphaFoldDB" id="A0A344PM12"/>
<dbReference type="Proteomes" id="UP000252023">
    <property type="component" value="Chromosome"/>
</dbReference>
<keyword evidence="3" id="KW-1185">Reference proteome</keyword>